<organism evidence="3 4">
    <name type="scientific">Paenibacillus eucommiae</name>
    <dbReference type="NCBI Taxonomy" id="1355755"/>
    <lineage>
        <taxon>Bacteria</taxon>
        <taxon>Bacillati</taxon>
        <taxon>Bacillota</taxon>
        <taxon>Bacilli</taxon>
        <taxon>Bacillales</taxon>
        <taxon>Paenibacillaceae</taxon>
        <taxon>Paenibacillus</taxon>
    </lineage>
</organism>
<keyword evidence="1" id="KW-1133">Transmembrane helix</keyword>
<proteinExistence type="predicted"/>
<keyword evidence="4" id="KW-1185">Reference proteome</keyword>
<dbReference type="InterPro" id="IPR032693">
    <property type="entry name" value="YtkA-like_dom"/>
</dbReference>
<feature type="domain" description="YtkA-like" evidence="2">
    <location>
        <begin position="40"/>
        <end position="120"/>
    </location>
</feature>
<evidence type="ECO:0000313" key="3">
    <source>
        <dbReference type="EMBL" id="MBP1989737.1"/>
    </source>
</evidence>
<protein>
    <recommendedName>
        <fullName evidence="2">YtkA-like domain-containing protein</fullName>
    </recommendedName>
</protein>
<name>A0ABS4IQ87_9BACL</name>
<evidence type="ECO:0000259" key="2">
    <source>
        <dbReference type="Pfam" id="PF13115"/>
    </source>
</evidence>
<feature type="transmembrane region" description="Helical" evidence="1">
    <location>
        <begin position="6"/>
        <end position="26"/>
    </location>
</feature>
<dbReference type="Proteomes" id="UP001519287">
    <property type="component" value="Unassembled WGS sequence"/>
</dbReference>
<evidence type="ECO:0000256" key="1">
    <source>
        <dbReference type="SAM" id="Phobius"/>
    </source>
</evidence>
<dbReference type="RefSeq" id="WP_209970545.1">
    <property type="nucleotide sequence ID" value="NZ_JAGGLB010000003.1"/>
</dbReference>
<reference evidence="3 4" key="1">
    <citation type="submission" date="2021-03" db="EMBL/GenBank/DDBJ databases">
        <title>Genomic Encyclopedia of Type Strains, Phase IV (KMG-IV): sequencing the most valuable type-strain genomes for metagenomic binning, comparative biology and taxonomic classification.</title>
        <authorList>
            <person name="Goeker M."/>
        </authorList>
    </citation>
    <scope>NUCLEOTIDE SEQUENCE [LARGE SCALE GENOMIC DNA]</scope>
    <source>
        <strain evidence="3 4">DSM 26048</strain>
    </source>
</reference>
<sequence>MLMKYAWYLLIGVSILTVIALTAHFVKSDENMGQPTTFRSSGYEVHLQMNEAPVKPMTNHDLIISIQDDLGLPVDAAEISISLRMPDMFCGTFNFTAEQTSPGMYKSTVKPVMPGIWDVEASIRIGSKLLDVTHTFRTAP</sequence>
<comment type="caution">
    <text evidence="3">The sequence shown here is derived from an EMBL/GenBank/DDBJ whole genome shotgun (WGS) entry which is preliminary data.</text>
</comment>
<evidence type="ECO:0000313" key="4">
    <source>
        <dbReference type="Proteomes" id="UP001519287"/>
    </source>
</evidence>
<keyword evidence="1" id="KW-0472">Membrane</keyword>
<keyword evidence="1" id="KW-0812">Transmembrane</keyword>
<dbReference type="EMBL" id="JAGGLB010000003">
    <property type="protein sequence ID" value="MBP1989737.1"/>
    <property type="molecule type" value="Genomic_DNA"/>
</dbReference>
<gene>
    <name evidence="3" type="ORF">J2Z66_001335</name>
</gene>
<accession>A0ABS4IQ87</accession>
<dbReference type="Pfam" id="PF13115">
    <property type="entry name" value="YtkA"/>
    <property type="match status" value="1"/>
</dbReference>